<organism evidence="2 3">
    <name type="scientific">Ceratodon purpureus</name>
    <name type="common">Fire moss</name>
    <name type="synonym">Dicranum purpureum</name>
    <dbReference type="NCBI Taxonomy" id="3225"/>
    <lineage>
        <taxon>Eukaryota</taxon>
        <taxon>Viridiplantae</taxon>
        <taxon>Streptophyta</taxon>
        <taxon>Embryophyta</taxon>
        <taxon>Bryophyta</taxon>
        <taxon>Bryophytina</taxon>
        <taxon>Bryopsida</taxon>
        <taxon>Dicranidae</taxon>
        <taxon>Pseudoditrichales</taxon>
        <taxon>Ditrichaceae</taxon>
        <taxon>Ceratodon</taxon>
    </lineage>
</organism>
<dbReference type="EMBL" id="CM026432">
    <property type="protein sequence ID" value="KAG0557470.1"/>
    <property type="molecule type" value="Genomic_DNA"/>
</dbReference>
<proteinExistence type="predicted"/>
<evidence type="ECO:0000256" key="1">
    <source>
        <dbReference type="SAM" id="Phobius"/>
    </source>
</evidence>
<keyword evidence="1" id="KW-0812">Transmembrane</keyword>
<feature type="transmembrane region" description="Helical" evidence="1">
    <location>
        <begin position="14"/>
        <end position="35"/>
    </location>
</feature>
<sequence>MTPPTGGTWARSTALPFMASCYSALQVLALPLLLLPKQGRQESGPGPDSGAPMCGPFLGVACTANLERLTNHAPKSGPNSYPRDIWS</sequence>
<gene>
    <name evidence="2" type="ORF">KC19_11G133200</name>
</gene>
<reference evidence="2 3" key="1">
    <citation type="submission" date="2020-06" db="EMBL/GenBank/DDBJ databases">
        <title>WGS assembly of Ceratodon purpureus strain R40.</title>
        <authorList>
            <person name="Carey S.B."/>
            <person name="Jenkins J."/>
            <person name="Shu S."/>
            <person name="Lovell J.T."/>
            <person name="Sreedasyam A."/>
            <person name="Maumus F."/>
            <person name="Tiley G.P."/>
            <person name="Fernandez-Pozo N."/>
            <person name="Barry K."/>
            <person name="Chen C."/>
            <person name="Wang M."/>
            <person name="Lipzen A."/>
            <person name="Daum C."/>
            <person name="Saski C.A."/>
            <person name="Payton A.C."/>
            <person name="Mcbreen J.C."/>
            <person name="Conrad R.E."/>
            <person name="Kollar L.M."/>
            <person name="Olsson S."/>
            <person name="Huttunen S."/>
            <person name="Landis J.B."/>
            <person name="Wickett N.J."/>
            <person name="Johnson M.G."/>
            <person name="Rensing S.A."/>
            <person name="Grimwood J."/>
            <person name="Schmutz J."/>
            <person name="Mcdaniel S.F."/>
        </authorList>
    </citation>
    <scope>NUCLEOTIDE SEQUENCE [LARGE SCALE GENOMIC DNA]</scope>
    <source>
        <strain evidence="2 3">R40</strain>
    </source>
</reference>
<keyword evidence="3" id="KW-1185">Reference proteome</keyword>
<accession>A0A8T0GEK4</accession>
<dbReference type="AlphaFoldDB" id="A0A8T0GEK4"/>
<comment type="caution">
    <text evidence="2">The sequence shown here is derived from an EMBL/GenBank/DDBJ whole genome shotgun (WGS) entry which is preliminary data.</text>
</comment>
<dbReference type="Proteomes" id="UP000822688">
    <property type="component" value="Chromosome 11"/>
</dbReference>
<keyword evidence="1" id="KW-1133">Transmembrane helix</keyword>
<keyword evidence="1" id="KW-0472">Membrane</keyword>
<evidence type="ECO:0000313" key="2">
    <source>
        <dbReference type="EMBL" id="KAG0557470.1"/>
    </source>
</evidence>
<evidence type="ECO:0000313" key="3">
    <source>
        <dbReference type="Proteomes" id="UP000822688"/>
    </source>
</evidence>
<protein>
    <submittedName>
        <fullName evidence="2">Uncharacterized protein</fullName>
    </submittedName>
</protein>
<name>A0A8T0GEK4_CERPU</name>